<dbReference type="SUPFAM" id="SSF53335">
    <property type="entry name" value="S-adenosyl-L-methionine-dependent methyltransferases"/>
    <property type="match status" value="1"/>
</dbReference>
<reference evidence="1" key="1">
    <citation type="journal article" date="2020" name="Stud. Mycol.">
        <title>101 Dothideomycetes genomes: a test case for predicting lifestyles and emergence of pathogens.</title>
        <authorList>
            <person name="Haridas S."/>
            <person name="Albert R."/>
            <person name="Binder M."/>
            <person name="Bloem J."/>
            <person name="Labutti K."/>
            <person name="Salamov A."/>
            <person name="Andreopoulos B."/>
            <person name="Baker S."/>
            <person name="Barry K."/>
            <person name="Bills G."/>
            <person name="Bluhm B."/>
            <person name="Cannon C."/>
            <person name="Castanera R."/>
            <person name="Culley D."/>
            <person name="Daum C."/>
            <person name="Ezra D."/>
            <person name="Gonzalez J."/>
            <person name="Henrissat B."/>
            <person name="Kuo A."/>
            <person name="Liang C."/>
            <person name="Lipzen A."/>
            <person name="Lutzoni F."/>
            <person name="Magnuson J."/>
            <person name="Mondo S."/>
            <person name="Nolan M."/>
            <person name="Ohm R."/>
            <person name="Pangilinan J."/>
            <person name="Park H.-J."/>
            <person name="Ramirez L."/>
            <person name="Alfaro M."/>
            <person name="Sun H."/>
            <person name="Tritt A."/>
            <person name="Yoshinaga Y."/>
            <person name="Zwiers L.-H."/>
            <person name="Turgeon B."/>
            <person name="Goodwin S."/>
            <person name="Spatafora J."/>
            <person name="Crous P."/>
            <person name="Grigoriev I."/>
        </authorList>
    </citation>
    <scope>NUCLEOTIDE SEQUENCE</scope>
    <source>
        <strain evidence="1">CBS 121167</strain>
    </source>
</reference>
<dbReference type="RefSeq" id="XP_033399553.1">
    <property type="nucleotide sequence ID" value="XM_033544801.1"/>
</dbReference>
<dbReference type="GO" id="GO:0008168">
    <property type="term" value="F:methyltransferase activity"/>
    <property type="evidence" value="ECO:0007669"/>
    <property type="project" value="TreeGrafter"/>
</dbReference>
<evidence type="ECO:0008006" key="3">
    <source>
        <dbReference type="Google" id="ProtNLM"/>
    </source>
</evidence>
<accession>A0A6A6BMQ0</accession>
<evidence type="ECO:0000313" key="1">
    <source>
        <dbReference type="EMBL" id="KAF2143841.1"/>
    </source>
</evidence>
<proteinExistence type="predicted"/>
<organism evidence="1 2">
    <name type="scientific">Aplosporella prunicola CBS 121167</name>
    <dbReference type="NCBI Taxonomy" id="1176127"/>
    <lineage>
        <taxon>Eukaryota</taxon>
        <taxon>Fungi</taxon>
        <taxon>Dikarya</taxon>
        <taxon>Ascomycota</taxon>
        <taxon>Pezizomycotina</taxon>
        <taxon>Dothideomycetes</taxon>
        <taxon>Dothideomycetes incertae sedis</taxon>
        <taxon>Botryosphaeriales</taxon>
        <taxon>Aplosporellaceae</taxon>
        <taxon>Aplosporella</taxon>
    </lineage>
</organism>
<keyword evidence="2" id="KW-1185">Reference proteome</keyword>
<dbReference type="Proteomes" id="UP000799438">
    <property type="component" value="Unassembled WGS sequence"/>
</dbReference>
<name>A0A6A6BMQ0_9PEZI</name>
<protein>
    <recommendedName>
        <fullName evidence="3">Methyltransferase domain-containing protein</fullName>
    </recommendedName>
</protein>
<evidence type="ECO:0000313" key="2">
    <source>
        <dbReference type="Proteomes" id="UP000799438"/>
    </source>
</evidence>
<dbReference type="GeneID" id="54302297"/>
<dbReference type="PANTHER" id="PTHR43591:SF24">
    <property type="entry name" value="2-METHOXY-6-POLYPRENYL-1,4-BENZOQUINOL METHYLASE, MITOCHONDRIAL"/>
    <property type="match status" value="1"/>
</dbReference>
<dbReference type="OrthoDB" id="2013972at2759"/>
<dbReference type="Gene3D" id="3.40.50.150">
    <property type="entry name" value="Vaccinia Virus protein VP39"/>
    <property type="match status" value="1"/>
</dbReference>
<dbReference type="PANTHER" id="PTHR43591">
    <property type="entry name" value="METHYLTRANSFERASE"/>
    <property type="match status" value="1"/>
</dbReference>
<gene>
    <name evidence="1" type="ORF">K452DRAFT_325742</name>
</gene>
<dbReference type="InterPro" id="IPR029063">
    <property type="entry name" value="SAM-dependent_MTases_sf"/>
</dbReference>
<dbReference type="Pfam" id="PF13489">
    <property type="entry name" value="Methyltransf_23"/>
    <property type="match status" value="1"/>
</dbReference>
<dbReference type="AlphaFoldDB" id="A0A6A6BMQ0"/>
<dbReference type="CDD" id="cd02440">
    <property type="entry name" value="AdoMet_MTases"/>
    <property type="match status" value="1"/>
</dbReference>
<sequence>MSAQIPSQQAPNSPVVDVVGQELLVDANSTTTSLASSVTNFKYEHGRRYHAIETGVYAIPNDEQEAERLSLQHKVWEIALNNKFYIAPFDLKPGDEVLDVGCGTGAWCIDVADAYPDVQVQGVDLSPIQPHNVPSNCDFLVDDVGAEWTYGPRFNFIHSRFLLVGVKDWAHVIRQAFTSLKPGGWVELQECQLPLTSDDGTAGPDSASGVWGAGMRDGMAQMGCDTLATLRFRELMEKAGFVDIQETHIKFPLGTWPKGEKEKKMGALFGKDISENVSGISTKIFAHGLGWSKEQVDEFVPKMQAEIASNRVHAYMPVDIFYARKPE</sequence>
<dbReference type="EMBL" id="ML995481">
    <property type="protein sequence ID" value="KAF2143841.1"/>
    <property type="molecule type" value="Genomic_DNA"/>
</dbReference>